<proteinExistence type="predicted"/>
<evidence type="ECO:0000313" key="2">
    <source>
        <dbReference type="Proteomes" id="UP000004105"/>
    </source>
</evidence>
<sequence length="45" mass="5437">MAALAPQILPRKQRVLVKMRQSFLRLRPLLRARLFIRTANREFFI</sequence>
<gene>
    <name evidence="1" type="ORF">HMPREF9123_1254</name>
</gene>
<dbReference type="Proteomes" id="UP000004105">
    <property type="component" value="Unassembled WGS sequence"/>
</dbReference>
<dbReference type="AlphaFoldDB" id="F2BBZ9"/>
<name>F2BBZ9_9NEIS</name>
<comment type="caution">
    <text evidence="1">The sequence shown here is derived from an EMBL/GenBank/DDBJ whole genome shotgun (WGS) entry which is preliminary data.</text>
</comment>
<keyword evidence="2" id="KW-1185">Reference proteome</keyword>
<dbReference type="EMBL" id="AFAY01000025">
    <property type="protein sequence ID" value="EGF11059.1"/>
    <property type="molecule type" value="Genomic_DNA"/>
</dbReference>
<organism evidence="1 2">
    <name type="scientific">Neisseria bacilliformis ATCC BAA-1200</name>
    <dbReference type="NCBI Taxonomy" id="888742"/>
    <lineage>
        <taxon>Bacteria</taxon>
        <taxon>Pseudomonadati</taxon>
        <taxon>Pseudomonadota</taxon>
        <taxon>Betaproteobacteria</taxon>
        <taxon>Neisseriales</taxon>
        <taxon>Neisseriaceae</taxon>
        <taxon>Neisseria</taxon>
    </lineage>
</organism>
<protein>
    <submittedName>
        <fullName evidence="1">Uncharacterized protein</fullName>
    </submittedName>
</protein>
<accession>F2BBZ9</accession>
<dbReference type="HOGENOM" id="CLU_3202377_0_0_4"/>
<evidence type="ECO:0000313" key="1">
    <source>
        <dbReference type="EMBL" id="EGF11059.1"/>
    </source>
</evidence>
<reference evidence="1 2" key="1">
    <citation type="submission" date="2011-02" db="EMBL/GenBank/DDBJ databases">
        <authorList>
            <person name="Muzny D."/>
            <person name="Qin X."/>
            <person name="Deng J."/>
            <person name="Jiang H."/>
            <person name="Liu Y."/>
            <person name="Qu J."/>
            <person name="Song X.-Z."/>
            <person name="Zhang L."/>
            <person name="Thornton R."/>
            <person name="Coyle M."/>
            <person name="Francisco L."/>
            <person name="Jackson L."/>
            <person name="Javaid M."/>
            <person name="Korchina V."/>
            <person name="Kovar C."/>
            <person name="Mata R."/>
            <person name="Mathew T."/>
            <person name="Ngo R."/>
            <person name="Nguyen L."/>
            <person name="Nguyen N."/>
            <person name="Okwuonu G."/>
            <person name="Ongeri F."/>
            <person name="Pham C."/>
            <person name="Simmons D."/>
            <person name="Wilczek-Boney K."/>
            <person name="Hale W."/>
            <person name="Jakkamsetti A."/>
            <person name="Pham P."/>
            <person name="Ruth R."/>
            <person name="San Lucas F."/>
            <person name="Warren J."/>
            <person name="Zhang J."/>
            <person name="Zhao Z."/>
            <person name="Zhou C."/>
            <person name="Zhu D."/>
            <person name="Lee S."/>
            <person name="Bess C."/>
            <person name="Blankenburg K."/>
            <person name="Forbes L."/>
            <person name="Fu Q."/>
            <person name="Gubbala S."/>
            <person name="Hirani K."/>
            <person name="Jayaseelan J.C."/>
            <person name="Lara F."/>
            <person name="Munidasa M."/>
            <person name="Palculict T."/>
            <person name="Patil S."/>
            <person name="Pu L.-L."/>
            <person name="Saada N."/>
            <person name="Tang L."/>
            <person name="Weissenberger G."/>
            <person name="Zhu Y."/>
            <person name="Hemphill L."/>
            <person name="Shang Y."/>
            <person name="Youmans B."/>
            <person name="Ayvaz T."/>
            <person name="Ross M."/>
            <person name="Santibanez J."/>
            <person name="Aqrawi P."/>
            <person name="Gross S."/>
            <person name="Joshi V."/>
            <person name="Fowler G."/>
            <person name="Nazareth L."/>
            <person name="Reid J."/>
            <person name="Worley K."/>
            <person name="Petrosino J."/>
            <person name="Highlander S."/>
            <person name="Gibbs R."/>
        </authorList>
    </citation>
    <scope>NUCLEOTIDE SEQUENCE [LARGE SCALE GENOMIC DNA]</scope>
    <source>
        <strain evidence="1 2">ATCC BAA-1200</strain>
    </source>
</reference>